<evidence type="ECO:0000256" key="5">
    <source>
        <dbReference type="ARBA" id="ARBA00022968"/>
    </source>
</evidence>
<dbReference type="PANTHER" id="PTHR14647:SF85">
    <property type="entry name" value="GALACTOSYLCERAMIDE SULFOTRANSFERASE-LIKE"/>
    <property type="match status" value="1"/>
</dbReference>
<feature type="transmembrane region" description="Helical" evidence="10">
    <location>
        <begin position="5"/>
        <end position="23"/>
    </location>
</feature>
<dbReference type="Gene3D" id="3.40.50.300">
    <property type="entry name" value="P-loop containing nucleotide triphosphate hydrolases"/>
    <property type="match status" value="2"/>
</dbReference>
<evidence type="ECO:0000256" key="8">
    <source>
        <dbReference type="ARBA" id="ARBA00023136"/>
    </source>
</evidence>
<evidence type="ECO:0000256" key="6">
    <source>
        <dbReference type="ARBA" id="ARBA00022989"/>
    </source>
</evidence>
<dbReference type="OrthoDB" id="514299at2759"/>
<evidence type="ECO:0000256" key="3">
    <source>
        <dbReference type="ARBA" id="ARBA00022679"/>
    </source>
</evidence>
<accession>A0A9Q0YEJ8</accession>
<dbReference type="GO" id="GO:0000139">
    <property type="term" value="C:Golgi membrane"/>
    <property type="evidence" value="ECO:0007669"/>
    <property type="project" value="UniProtKB-SubCell"/>
</dbReference>
<keyword evidence="9" id="KW-0325">Glycoprotein</keyword>
<dbReference type="SUPFAM" id="SSF52540">
    <property type="entry name" value="P-loop containing nucleoside triphosphate hydrolases"/>
    <property type="match status" value="2"/>
</dbReference>
<dbReference type="EMBL" id="JAIZAY010000022">
    <property type="protein sequence ID" value="KAJ8020334.1"/>
    <property type="molecule type" value="Genomic_DNA"/>
</dbReference>
<dbReference type="InterPro" id="IPR009729">
    <property type="entry name" value="Gal-3-0_sulfotransfrase"/>
</dbReference>
<evidence type="ECO:0000256" key="7">
    <source>
        <dbReference type="ARBA" id="ARBA00023034"/>
    </source>
</evidence>
<comment type="similarity">
    <text evidence="2">Belongs to the galactose-3-O-sulfotransferase family.</text>
</comment>
<keyword evidence="7" id="KW-0333">Golgi apparatus</keyword>
<sequence length="771" mass="88778">MKRSAYTLTALLVFTLLSIYFFWDRENLYPKVINPAIQLATDVYFSQTSLPSSIRKVRNSTCSSPVGNIVFVKTHKTGSTTVRGILNRYGLSKNLSFLLRKDQRAGHIISDLAKIRVSSFLPPLGVQEGDLKNYKGYNISNTHMRFNRKRLEELMNPNSYYITILRHPVDQWLSAFQYFHIAEGMGASAKNMANPVKGFLRQPKRYRKVSAYAWNNQMFDLGVSSSHFENLTYLKMKIEQFLQIFDLVLITEYFDESLVVLKRMLCWTFEDIAYVKMRAQPVQLKASPKTREQIWKLNEADAMLYTRFNRSLWEKIDAYGADFEKDLQYFRKYQNQKFEECVGGKETVKVAGSHQNVMYTLKKNTPFCKAFVNHGNHLSGDVMRAQQSKGERTVKLVKTKAEPESTPKINTTLEQKAAEIDQRNFFTNASTVKDKSQCTTSQGNIVFVKTHKTGSTTLTAILNRYGFSRNLSFLLMAGASTGHFNYKTPTLSKGRSVFRPPIGVKKGDFTNYRNYNISAVHIRYSRKIMEALVFHGDLYYISILREPVSQFLSAFQYFELEKKYLQNVTSSSTFEEKVLTFLDLPSKVFTEGPFTWNNQIFDLGFSKDHMKNITSINQYISKLSAELDLFLIMEYFDESLILLKKLLCWEYEDIIYIKRRAQPSPGKISNPSTIDRIRLHNNADWLLYSHFNKTLWSRIAAYGPSFQDDLETFRYLSNSTLNGCIKGSKVIGAESGRPNVLYIPVENATRLCYDVIDSGHIIAGIKKRQNG</sequence>
<evidence type="ECO:0000256" key="2">
    <source>
        <dbReference type="ARBA" id="ARBA00008124"/>
    </source>
</evidence>
<evidence type="ECO:0000313" key="11">
    <source>
        <dbReference type="EMBL" id="KAJ8020334.1"/>
    </source>
</evidence>
<proteinExistence type="inferred from homology"/>
<evidence type="ECO:0000256" key="4">
    <source>
        <dbReference type="ARBA" id="ARBA00022692"/>
    </source>
</evidence>
<keyword evidence="5" id="KW-0735">Signal-anchor</keyword>
<keyword evidence="8 10" id="KW-0472">Membrane</keyword>
<gene>
    <name evidence="11" type="ORF">HOLleu_39902</name>
</gene>
<comment type="subcellular location">
    <subcellularLocation>
        <location evidence="1">Golgi apparatus membrane</location>
        <topology evidence="1">Single-pass type II membrane protein</topology>
    </subcellularLocation>
</comment>
<keyword evidence="6 10" id="KW-1133">Transmembrane helix</keyword>
<evidence type="ECO:0000256" key="10">
    <source>
        <dbReference type="SAM" id="Phobius"/>
    </source>
</evidence>
<protein>
    <submittedName>
        <fullName evidence="11">Galactosylceramide sulfotransferase</fullName>
    </submittedName>
</protein>
<comment type="caution">
    <text evidence="11">The sequence shown here is derived from an EMBL/GenBank/DDBJ whole genome shotgun (WGS) entry which is preliminary data.</text>
</comment>
<evidence type="ECO:0000256" key="9">
    <source>
        <dbReference type="ARBA" id="ARBA00023180"/>
    </source>
</evidence>
<organism evidence="11 12">
    <name type="scientific">Holothuria leucospilota</name>
    <name type="common">Black long sea cucumber</name>
    <name type="synonym">Mertensiothuria leucospilota</name>
    <dbReference type="NCBI Taxonomy" id="206669"/>
    <lineage>
        <taxon>Eukaryota</taxon>
        <taxon>Metazoa</taxon>
        <taxon>Echinodermata</taxon>
        <taxon>Eleutherozoa</taxon>
        <taxon>Echinozoa</taxon>
        <taxon>Holothuroidea</taxon>
        <taxon>Aspidochirotacea</taxon>
        <taxon>Aspidochirotida</taxon>
        <taxon>Holothuriidae</taxon>
        <taxon>Holothuria</taxon>
    </lineage>
</organism>
<dbReference type="Pfam" id="PF06990">
    <property type="entry name" value="Gal-3-0_sulfotr"/>
    <property type="match status" value="2"/>
</dbReference>
<dbReference type="Proteomes" id="UP001152320">
    <property type="component" value="Chromosome 22"/>
</dbReference>
<dbReference type="AlphaFoldDB" id="A0A9Q0YEJ8"/>
<dbReference type="GO" id="GO:0009247">
    <property type="term" value="P:glycolipid biosynthetic process"/>
    <property type="evidence" value="ECO:0007669"/>
    <property type="project" value="InterPro"/>
</dbReference>
<evidence type="ECO:0000313" key="12">
    <source>
        <dbReference type="Proteomes" id="UP001152320"/>
    </source>
</evidence>
<keyword evidence="4 10" id="KW-0812">Transmembrane</keyword>
<reference evidence="11" key="1">
    <citation type="submission" date="2021-10" db="EMBL/GenBank/DDBJ databases">
        <title>Tropical sea cucumber genome reveals ecological adaptation and Cuvierian tubules defense mechanism.</title>
        <authorList>
            <person name="Chen T."/>
        </authorList>
    </citation>
    <scope>NUCLEOTIDE SEQUENCE</scope>
    <source>
        <strain evidence="11">Nanhai2018</strain>
        <tissue evidence="11">Muscle</tissue>
    </source>
</reference>
<keyword evidence="12" id="KW-1185">Reference proteome</keyword>
<dbReference type="PANTHER" id="PTHR14647">
    <property type="entry name" value="GALACTOSE-3-O-SULFOTRANSFERASE"/>
    <property type="match status" value="1"/>
</dbReference>
<dbReference type="InterPro" id="IPR027417">
    <property type="entry name" value="P-loop_NTPase"/>
</dbReference>
<keyword evidence="3" id="KW-0808">Transferase</keyword>
<dbReference type="GO" id="GO:0001733">
    <property type="term" value="F:galactosylceramide sulfotransferase activity"/>
    <property type="evidence" value="ECO:0007669"/>
    <property type="project" value="InterPro"/>
</dbReference>
<name>A0A9Q0YEJ8_HOLLE</name>
<evidence type="ECO:0000256" key="1">
    <source>
        <dbReference type="ARBA" id="ARBA00004323"/>
    </source>
</evidence>